<accession>A0A8T8C0Q0</accession>
<dbReference type="Proteomes" id="UP000003811">
    <property type="component" value="Chromosome"/>
</dbReference>
<evidence type="ECO:0000313" key="1">
    <source>
        <dbReference type="EMBL" id="QHE96867.1"/>
    </source>
</evidence>
<name>A0A8T8C0Q0_PSEYM</name>
<dbReference type="AlphaFoldDB" id="A0A8T8C0Q0"/>
<organism evidence="1 2">
    <name type="scientific">Pseudomonas syringae pv. maculicola str. ES4326</name>
    <dbReference type="NCBI Taxonomy" id="629265"/>
    <lineage>
        <taxon>Bacteria</taxon>
        <taxon>Pseudomonadati</taxon>
        <taxon>Pseudomonadota</taxon>
        <taxon>Gammaproteobacteria</taxon>
        <taxon>Pseudomonadales</taxon>
        <taxon>Pseudomonadaceae</taxon>
        <taxon>Pseudomonas</taxon>
    </lineage>
</organism>
<reference evidence="1 2" key="1">
    <citation type="journal article" date="2011" name="PLoS Pathog.">
        <title>Dynamic evolution of pathogenicity revealed by sequencing and comparative genomics of 19 Pseudomonas syringae isolates.</title>
        <authorList>
            <person name="Baltrus D.A."/>
            <person name="Nishimura M.T."/>
            <person name="Romanchuk A."/>
            <person name="Chang J.H."/>
            <person name="Mukhtar M.S."/>
            <person name="Cherkis K."/>
            <person name="Roach J."/>
            <person name="Grant S.R."/>
            <person name="Jones C.D."/>
            <person name="Dangl J.L."/>
        </authorList>
    </citation>
    <scope>NUCLEOTIDE SEQUENCE [LARGE SCALE GENOMIC DNA]</scope>
    <source>
        <strain evidence="1 2">ES4326</strain>
    </source>
</reference>
<dbReference type="EMBL" id="CP047260">
    <property type="protein sequence ID" value="QHE96867.1"/>
    <property type="molecule type" value="Genomic_DNA"/>
</dbReference>
<sequence>MAHRLVKQAVAAYVPAVEEVLAQPARSEVIYSKEQVLKWTGEYEIRYYQYQTERRVITIPTRVFVGKPYYADVVVPVYIEYPAVAAVAGRDAQTITDSQIGWNGGAQSISVMDGDFVLRATVSSDALGVLVGIQPSGSASGVLSAISHGIRISNRRPSTIEFGSVKSTGEELSGDVSVEIERVGRAIRYKVGSLSYVSDLVSSGPVSMSSVIYAGGEYVEDPQFGHLQLLAAAGPWGWGDGSGVYALRATSTWNWFGYASANDGHARMVVGLALTSSEEDLSSAIMAMDEPSITKASGFSESDLAVAAMVIPLVMQALGIGVEVGGASMNFGLTMRAGDYNYSDANLEITDISVYALSNELPEGYGGHDEALFAGDFYIVDPVAYASIVESLTVRSGFDALLTLDADLADHLLLMDDTNIGLVISAILENKIGIADASVRSSRDISEYVNSVTGLSGLYDFTGSTYSTNIATGAVSRYAGFDFDTFCRVGMNTYGVRKDGLYLLGGTSDAASFIGARADFGADDFGVAQGKRVGNIFMGLSTDGQVYVRTVEDGDQEMVYRAYQRKGEFRADMQRGRASRFWRLRLEVVEGEFAELDNIEWVLTQTGRRSS</sequence>
<protein>
    <submittedName>
        <fullName evidence="1">Uncharacterized protein</fullName>
    </submittedName>
</protein>
<dbReference type="RefSeq" id="WP_007249789.1">
    <property type="nucleotide sequence ID" value="NZ_CP047260.1"/>
</dbReference>
<evidence type="ECO:0000313" key="2">
    <source>
        <dbReference type="Proteomes" id="UP000003811"/>
    </source>
</evidence>
<proteinExistence type="predicted"/>
<gene>
    <name evidence="1" type="ORF">PMA4326_009675</name>
</gene>